<protein>
    <submittedName>
        <fullName evidence="12">Mitochondrial carrier</fullName>
    </submittedName>
</protein>
<dbReference type="Pfam" id="PF00153">
    <property type="entry name" value="Mito_carr"/>
    <property type="match status" value="3"/>
</dbReference>
<feature type="region of interest" description="Disordered" evidence="10">
    <location>
        <begin position="144"/>
        <end position="182"/>
    </location>
</feature>
<sequence length="344" mass="36589">MPDNAAIPPFAQATAGAMGSLVSNSIVYPLDLVSTRVQTSPSASRGNAKSTSTYGALAEIVRRKGISGLYQGLGTDNLSNTLSNFLFFFFRAAIVARLVRPSPSSSSSSSKRPPPTSLSPAQDLAAGALAGILSRACTTPLSNVTVRKQTHSSSTSATKEKGKGEGNEGEDDSSDDEETQYEDEPALLEIVREIVKDKGVLGLWSGFPVATLLSITPALTFYLTNILTRLLLPTASRQSPSPAQTFLLSALGNALSTSLLYPLILAKTLLQYRDPRGRRVYKGLVDVLRGTIRRRGVKGLYKGLESQLAKGVTAHGVTMVVKGRVEEGFVQAYLAAKRRGRGGE</sequence>
<dbReference type="PANTHER" id="PTHR45939:SF2">
    <property type="entry name" value="CARRIER PROTEIN, PUTATIVE (AFU_ORTHOLOGUE AFUA_2G13870)-RELATED"/>
    <property type="match status" value="1"/>
</dbReference>
<evidence type="ECO:0000256" key="9">
    <source>
        <dbReference type="RuleBase" id="RU000488"/>
    </source>
</evidence>
<feature type="repeat" description="Solcar" evidence="8">
    <location>
        <begin position="244"/>
        <end position="328"/>
    </location>
</feature>
<keyword evidence="13" id="KW-1185">Reference proteome</keyword>
<feature type="transmembrane region" description="Helical" evidence="11">
    <location>
        <begin position="201"/>
        <end position="223"/>
    </location>
</feature>
<evidence type="ECO:0000256" key="1">
    <source>
        <dbReference type="ARBA" id="ARBA00004141"/>
    </source>
</evidence>
<proteinExistence type="inferred from homology"/>
<evidence type="ECO:0000256" key="7">
    <source>
        <dbReference type="ARBA" id="ARBA00023136"/>
    </source>
</evidence>
<keyword evidence="7 8" id="KW-0472">Membrane</keyword>
<keyword evidence="3 9" id="KW-0813">Transport</keyword>
<name>A0A316UV92_9BASI</name>
<dbReference type="SUPFAM" id="SSF103506">
    <property type="entry name" value="Mitochondrial carrier"/>
    <property type="match status" value="1"/>
</dbReference>
<dbReference type="GO" id="GO:0015217">
    <property type="term" value="F:ADP transmembrane transporter activity"/>
    <property type="evidence" value="ECO:0007669"/>
    <property type="project" value="TreeGrafter"/>
</dbReference>
<dbReference type="InterPro" id="IPR052217">
    <property type="entry name" value="Mito/Peroxisomal_Carrier"/>
</dbReference>
<feature type="repeat" description="Solcar" evidence="8">
    <location>
        <begin position="7"/>
        <end position="97"/>
    </location>
</feature>
<keyword evidence="5" id="KW-0677">Repeat</keyword>
<evidence type="ECO:0000256" key="5">
    <source>
        <dbReference type="ARBA" id="ARBA00022737"/>
    </source>
</evidence>
<feature type="region of interest" description="Disordered" evidence="10">
    <location>
        <begin position="101"/>
        <end position="121"/>
    </location>
</feature>
<evidence type="ECO:0000256" key="8">
    <source>
        <dbReference type="PROSITE-ProRule" id="PRU00282"/>
    </source>
</evidence>
<dbReference type="GO" id="GO:0016020">
    <property type="term" value="C:membrane"/>
    <property type="evidence" value="ECO:0007669"/>
    <property type="project" value="UniProtKB-SubCell"/>
</dbReference>
<organism evidence="12 13">
    <name type="scientific">Jaminaea rosea</name>
    <dbReference type="NCBI Taxonomy" id="1569628"/>
    <lineage>
        <taxon>Eukaryota</taxon>
        <taxon>Fungi</taxon>
        <taxon>Dikarya</taxon>
        <taxon>Basidiomycota</taxon>
        <taxon>Ustilaginomycotina</taxon>
        <taxon>Exobasidiomycetes</taxon>
        <taxon>Microstromatales</taxon>
        <taxon>Microstromatales incertae sedis</taxon>
        <taxon>Jaminaea</taxon>
    </lineage>
</organism>
<dbReference type="OrthoDB" id="18574at2759"/>
<evidence type="ECO:0000256" key="11">
    <source>
        <dbReference type="SAM" id="Phobius"/>
    </source>
</evidence>
<accession>A0A316UV92</accession>
<feature type="compositionally biased region" description="Low complexity" evidence="10">
    <location>
        <begin position="101"/>
        <end position="111"/>
    </location>
</feature>
<evidence type="ECO:0000313" key="12">
    <source>
        <dbReference type="EMBL" id="PWN28251.1"/>
    </source>
</evidence>
<dbReference type="InterPro" id="IPR023395">
    <property type="entry name" value="MCP_dom_sf"/>
</dbReference>
<gene>
    <name evidence="12" type="ORF">BDZ90DRAFT_250659</name>
</gene>
<dbReference type="PANTHER" id="PTHR45939">
    <property type="entry name" value="PEROXISOMAL MEMBRANE PROTEIN PMP34-RELATED"/>
    <property type="match status" value="1"/>
</dbReference>
<dbReference type="RefSeq" id="XP_025362863.1">
    <property type="nucleotide sequence ID" value="XM_025507701.1"/>
</dbReference>
<feature type="compositionally biased region" description="Polar residues" evidence="10">
    <location>
        <begin position="144"/>
        <end position="157"/>
    </location>
</feature>
<dbReference type="EMBL" id="KZ819665">
    <property type="protein sequence ID" value="PWN28251.1"/>
    <property type="molecule type" value="Genomic_DNA"/>
</dbReference>
<dbReference type="Proteomes" id="UP000245884">
    <property type="component" value="Unassembled WGS sequence"/>
</dbReference>
<dbReference type="AlphaFoldDB" id="A0A316UV92"/>
<evidence type="ECO:0000256" key="6">
    <source>
        <dbReference type="ARBA" id="ARBA00022989"/>
    </source>
</evidence>
<dbReference type="STRING" id="1569628.A0A316UV92"/>
<keyword evidence="4 8" id="KW-0812">Transmembrane</keyword>
<evidence type="ECO:0000313" key="13">
    <source>
        <dbReference type="Proteomes" id="UP000245884"/>
    </source>
</evidence>
<evidence type="ECO:0000256" key="4">
    <source>
        <dbReference type="ARBA" id="ARBA00022692"/>
    </source>
</evidence>
<comment type="subcellular location">
    <subcellularLocation>
        <location evidence="1">Membrane</location>
        <topology evidence="1">Multi-pass membrane protein</topology>
    </subcellularLocation>
</comment>
<dbReference type="GeneID" id="37029524"/>
<feature type="compositionally biased region" description="Acidic residues" evidence="10">
    <location>
        <begin position="167"/>
        <end position="182"/>
    </location>
</feature>
<evidence type="ECO:0000256" key="3">
    <source>
        <dbReference type="ARBA" id="ARBA00022448"/>
    </source>
</evidence>
<dbReference type="Gene3D" id="1.50.40.10">
    <property type="entry name" value="Mitochondrial carrier domain"/>
    <property type="match status" value="1"/>
</dbReference>
<evidence type="ECO:0000256" key="2">
    <source>
        <dbReference type="ARBA" id="ARBA00006375"/>
    </source>
</evidence>
<feature type="repeat" description="Solcar" evidence="8">
    <location>
        <begin position="118"/>
        <end position="230"/>
    </location>
</feature>
<evidence type="ECO:0000256" key="10">
    <source>
        <dbReference type="SAM" id="MobiDB-lite"/>
    </source>
</evidence>
<dbReference type="InterPro" id="IPR018108">
    <property type="entry name" value="MCP_transmembrane"/>
</dbReference>
<keyword evidence="6 11" id="KW-1133">Transmembrane helix</keyword>
<reference evidence="12 13" key="1">
    <citation type="journal article" date="2018" name="Mol. Biol. Evol.">
        <title>Broad Genomic Sampling Reveals a Smut Pathogenic Ancestry of the Fungal Clade Ustilaginomycotina.</title>
        <authorList>
            <person name="Kijpornyongpan T."/>
            <person name="Mondo S.J."/>
            <person name="Barry K."/>
            <person name="Sandor L."/>
            <person name="Lee J."/>
            <person name="Lipzen A."/>
            <person name="Pangilinan J."/>
            <person name="LaButti K."/>
            <person name="Hainaut M."/>
            <person name="Henrissat B."/>
            <person name="Grigoriev I.V."/>
            <person name="Spatafora J.W."/>
            <person name="Aime M.C."/>
        </authorList>
    </citation>
    <scope>NUCLEOTIDE SEQUENCE [LARGE SCALE GENOMIC DNA]</scope>
    <source>
        <strain evidence="12 13">MCA 5214</strain>
    </source>
</reference>
<dbReference type="PROSITE" id="PS50920">
    <property type="entry name" value="SOLCAR"/>
    <property type="match status" value="3"/>
</dbReference>
<feature type="transmembrane region" description="Helical" evidence="11">
    <location>
        <begin position="243"/>
        <end position="266"/>
    </location>
</feature>
<comment type="similarity">
    <text evidence="2 9">Belongs to the mitochondrial carrier (TC 2.A.29) family.</text>
</comment>